<sequence>MPQKTEVLKNRMEQLARSLQNNSDVLGLLGLGSVGGEIERLDDFSDLDFFLIVKEGKKADFLKDTRWLSLDGARVTWIFQNTPDGFKLFYEDGVYAENAVFTSDELKEAEYAPGRWWFRREELDEALKNPSARVRDPSRNHADPNDADPHDATRSTADPEEGAEKRGGSPGVQVPSRDSSWLLGEILSCIYVGMCRFQRGEKLSAWRFISGHAYSMFLELLEMTASERGVEVSPEAAVRDPYSIERRIELRQPEIEDCSSSILLGYDSIPESAANFLDILEDQFTVPRVPADQIRGLSRLF</sequence>
<name>V5WKR3_9SPIO</name>
<feature type="compositionally biased region" description="Basic and acidic residues" evidence="1">
    <location>
        <begin position="128"/>
        <end position="153"/>
    </location>
</feature>
<dbReference type="Gene3D" id="3.30.460.10">
    <property type="entry name" value="Beta Polymerase, domain 2"/>
    <property type="match status" value="1"/>
</dbReference>
<dbReference type="KEGG" id="slr:L21SP2_2887"/>
<evidence type="ECO:0000313" key="3">
    <source>
        <dbReference type="Proteomes" id="UP000018680"/>
    </source>
</evidence>
<feature type="region of interest" description="Disordered" evidence="1">
    <location>
        <begin position="128"/>
        <end position="176"/>
    </location>
</feature>
<dbReference type="HOGENOM" id="CLU_1077074_0_0_12"/>
<accession>V5WKR3</accession>
<protein>
    <recommendedName>
        <fullName evidence="4">Polymerase nucleotidyl transferase domain-containing protein</fullName>
    </recommendedName>
</protein>
<dbReference type="AlphaFoldDB" id="V5WKR3"/>
<dbReference type="InterPro" id="IPR043519">
    <property type="entry name" value="NT_sf"/>
</dbReference>
<dbReference type="RefSeq" id="WP_024269132.1">
    <property type="nucleotide sequence ID" value="NC_023035.1"/>
</dbReference>
<dbReference type="Proteomes" id="UP000018680">
    <property type="component" value="Chromosome"/>
</dbReference>
<evidence type="ECO:0000256" key="1">
    <source>
        <dbReference type="SAM" id="MobiDB-lite"/>
    </source>
</evidence>
<dbReference type="OrthoDB" id="383876at2"/>
<reference evidence="2 3" key="1">
    <citation type="journal article" date="2015" name="Stand. Genomic Sci.">
        <title>Complete genome sequence and description of Salinispira pacifica gen. nov., sp. nov., a novel spirochaete isolated form a hypersaline microbial mat.</title>
        <authorList>
            <person name="Ben Hania W."/>
            <person name="Joseph M."/>
            <person name="Schumann P."/>
            <person name="Bunk B."/>
            <person name="Fiebig A."/>
            <person name="Sproer C."/>
            <person name="Klenk H.P."/>
            <person name="Fardeau M.L."/>
            <person name="Spring S."/>
        </authorList>
    </citation>
    <scope>NUCLEOTIDE SEQUENCE [LARGE SCALE GENOMIC DNA]</scope>
    <source>
        <strain evidence="2 3">L21-RPul-D2</strain>
    </source>
</reference>
<dbReference type="eggNOG" id="ENOG502Z8A6">
    <property type="taxonomic scope" value="Bacteria"/>
</dbReference>
<organism evidence="2 3">
    <name type="scientific">Salinispira pacifica</name>
    <dbReference type="NCBI Taxonomy" id="1307761"/>
    <lineage>
        <taxon>Bacteria</taxon>
        <taxon>Pseudomonadati</taxon>
        <taxon>Spirochaetota</taxon>
        <taxon>Spirochaetia</taxon>
        <taxon>Spirochaetales</taxon>
        <taxon>Spirochaetaceae</taxon>
        <taxon>Salinispira</taxon>
    </lineage>
</organism>
<keyword evidence="3" id="KW-1185">Reference proteome</keyword>
<gene>
    <name evidence="2" type="ORF">L21SP2_2887</name>
</gene>
<dbReference type="EMBL" id="CP006939">
    <property type="protein sequence ID" value="AHC16235.1"/>
    <property type="molecule type" value="Genomic_DNA"/>
</dbReference>
<proteinExistence type="predicted"/>
<dbReference type="SUPFAM" id="SSF81301">
    <property type="entry name" value="Nucleotidyltransferase"/>
    <property type="match status" value="1"/>
</dbReference>
<evidence type="ECO:0000313" key="2">
    <source>
        <dbReference type="EMBL" id="AHC16235.1"/>
    </source>
</evidence>
<evidence type="ECO:0008006" key="4">
    <source>
        <dbReference type="Google" id="ProtNLM"/>
    </source>
</evidence>